<gene>
    <name evidence="1" type="primary">lpoA</name>
    <name evidence="1" type="ORF">DAT39_000435</name>
</gene>
<evidence type="ECO:0000313" key="1">
    <source>
        <dbReference type="EMBL" id="KAF5909779.1"/>
    </source>
</evidence>
<evidence type="ECO:0000313" key="2">
    <source>
        <dbReference type="Proteomes" id="UP000727407"/>
    </source>
</evidence>
<proteinExistence type="predicted"/>
<dbReference type="Proteomes" id="UP000727407">
    <property type="component" value="Unassembled WGS sequence"/>
</dbReference>
<feature type="non-terminal residue" evidence="1">
    <location>
        <position position="1"/>
    </location>
</feature>
<dbReference type="AlphaFoldDB" id="A0A8J4XHR1"/>
<feature type="non-terminal residue" evidence="1">
    <location>
        <position position="84"/>
    </location>
</feature>
<organism evidence="1 2">
    <name type="scientific">Clarias magur</name>
    <name type="common">Asian catfish</name>
    <name type="synonym">Macropteronotus magur</name>
    <dbReference type="NCBI Taxonomy" id="1594786"/>
    <lineage>
        <taxon>Eukaryota</taxon>
        <taxon>Metazoa</taxon>
        <taxon>Chordata</taxon>
        <taxon>Craniata</taxon>
        <taxon>Vertebrata</taxon>
        <taxon>Euteleostomi</taxon>
        <taxon>Actinopterygii</taxon>
        <taxon>Neopterygii</taxon>
        <taxon>Teleostei</taxon>
        <taxon>Ostariophysi</taxon>
        <taxon>Siluriformes</taxon>
        <taxon>Clariidae</taxon>
        <taxon>Clarias</taxon>
    </lineage>
</organism>
<name>A0A8J4XHR1_CLAMG</name>
<accession>A0A8J4XHR1</accession>
<keyword evidence="2" id="KW-1185">Reference proteome</keyword>
<dbReference type="EMBL" id="QNUK01000002">
    <property type="protein sequence ID" value="KAF5909779.1"/>
    <property type="molecule type" value="Genomic_DNA"/>
</dbReference>
<protein>
    <submittedName>
        <fullName evidence="1">Penicillin-binding protein activator LpoA</fullName>
    </submittedName>
</protein>
<comment type="caution">
    <text evidence="1">The sequence shown here is derived from an EMBL/GenBank/DDBJ whole genome shotgun (WGS) entry which is preliminary data.</text>
</comment>
<reference evidence="1" key="1">
    <citation type="submission" date="2020-07" db="EMBL/GenBank/DDBJ databases">
        <title>Clarias magur genome sequencing, assembly and annotation.</title>
        <authorList>
            <person name="Kushwaha B."/>
            <person name="Kumar R."/>
            <person name="Das P."/>
            <person name="Joshi C.G."/>
            <person name="Kumar D."/>
            <person name="Nagpure N.S."/>
            <person name="Pandey M."/>
            <person name="Agarwal S."/>
            <person name="Srivastava S."/>
            <person name="Singh M."/>
            <person name="Sahoo L."/>
            <person name="Jayasankar P."/>
            <person name="Meher P.K."/>
            <person name="Koringa P.G."/>
            <person name="Iquebal M.A."/>
            <person name="Das S.P."/>
            <person name="Bit A."/>
            <person name="Patnaik S."/>
            <person name="Patel N."/>
            <person name="Shah T.M."/>
            <person name="Hinsu A."/>
            <person name="Jena J.K."/>
        </authorList>
    </citation>
    <scope>NUCLEOTIDE SEQUENCE</scope>
    <source>
        <strain evidence="1">CIFAMagur01</strain>
        <tissue evidence="1">Testis</tissue>
    </source>
</reference>
<sequence length="84" mass="9340">PLLAPLLLNQAFDVGHHPETHDETYLAESTALGSPFPGNRYGQEISMATSFDFPLAVEVLYNFQRMVSSCAIGIDAWEKNNHFT</sequence>